<feature type="compositionally biased region" description="Low complexity" evidence="1">
    <location>
        <begin position="84"/>
        <end position="94"/>
    </location>
</feature>
<dbReference type="EMBL" id="KV016685">
    <property type="protein sequence ID" value="KZV19502.1"/>
    <property type="molecule type" value="Genomic_DNA"/>
</dbReference>
<protein>
    <submittedName>
        <fullName evidence="2">Uncharacterized protein</fullName>
    </submittedName>
</protein>
<feature type="region of interest" description="Disordered" evidence="1">
    <location>
        <begin position="75"/>
        <end position="94"/>
    </location>
</feature>
<evidence type="ECO:0000313" key="3">
    <source>
        <dbReference type="Proteomes" id="UP000250235"/>
    </source>
</evidence>
<dbReference type="Proteomes" id="UP000250235">
    <property type="component" value="Unassembled WGS sequence"/>
</dbReference>
<sequence length="158" mass="17572">MSRYPIHHNSFAVYDEMKSSTVLCPKPRRLSPVPATQKELSSSRTFRCHVSYQQEICDTKAGDELLNIIRAQGDDDANPFVTQSPPFFSGSPPSRVSNPLIQDSRFGNQKFTPIPTPSGLAPSPPSSTRVNFITPAVRIEGFDCLVRDRRHRSIPAMA</sequence>
<reference evidence="2 3" key="1">
    <citation type="journal article" date="2015" name="Proc. Natl. Acad. Sci. U.S.A.">
        <title>The resurrection genome of Boea hygrometrica: A blueprint for survival of dehydration.</title>
        <authorList>
            <person name="Xiao L."/>
            <person name="Yang G."/>
            <person name="Zhang L."/>
            <person name="Yang X."/>
            <person name="Zhao S."/>
            <person name="Ji Z."/>
            <person name="Zhou Q."/>
            <person name="Hu M."/>
            <person name="Wang Y."/>
            <person name="Chen M."/>
            <person name="Xu Y."/>
            <person name="Jin H."/>
            <person name="Xiao X."/>
            <person name="Hu G."/>
            <person name="Bao F."/>
            <person name="Hu Y."/>
            <person name="Wan P."/>
            <person name="Li L."/>
            <person name="Deng X."/>
            <person name="Kuang T."/>
            <person name="Xiang C."/>
            <person name="Zhu J.K."/>
            <person name="Oliver M.J."/>
            <person name="He Y."/>
        </authorList>
    </citation>
    <scope>NUCLEOTIDE SEQUENCE [LARGE SCALE GENOMIC DNA]</scope>
    <source>
        <strain evidence="3">cv. XS01</strain>
    </source>
</reference>
<evidence type="ECO:0000256" key="1">
    <source>
        <dbReference type="SAM" id="MobiDB-lite"/>
    </source>
</evidence>
<accession>A0A2Z7AEL5</accession>
<dbReference type="OrthoDB" id="902328at2759"/>
<proteinExistence type="predicted"/>
<dbReference type="PANTHER" id="PTHR33384">
    <property type="entry name" value="EXPRESSED PROTEIN"/>
    <property type="match status" value="1"/>
</dbReference>
<organism evidence="2 3">
    <name type="scientific">Dorcoceras hygrometricum</name>
    <dbReference type="NCBI Taxonomy" id="472368"/>
    <lineage>
        <taxon>Eukaryota</taxon>
        <taxon>Viridiplantae</taxon>
        <taxon>Streptophyta</taxon>
        <taxon>Embryophyta</taxon>
        <taxon>Tracheophyta</taxon>
        <taxon>Spermatophyta</taxon>
        <taxon>Magnoliopsida</taxon>
        <taxon>eudicotyledons</taxon>
        <taxon>Gunneridae</taxon>
        <taxon>Pentapetalae</taxon>
        <taxon>asterids</taxon>
        <taxon>lamiids</taxon>
        <taxon>Lamiales</taxon>
        <taxon>Gesneriaceae</taxon>
        <taxon>Didymocarpoideae</taxon>
        <taxon>Trichosporeae</taxon>
        <taxon>Loxocarpinae</taxon>
        <taxon>Dorcoceras</taxon>
    </lineage>
</organism>
<dbReference type="PANTHER" id="PTHR33384:SF1">
    <property type="entry name" value="EXPRESSED PROTEIN"/>
    <property type="match status" value="1"/>
</dbReference>
<gene>
    <name evidence="2" type="ORF">F511_06364</name>
</gene>
<dbReference type="AlphaFoldDB" id="A0A2Z7AEL5"/>
<keyword evidence="3" id="KW-1185">Reference proteome</keyword>
<evidence type="ECO:0000313" key="2">
    <source>
        <dbReference type="EMBL" id="KZV19502.1"/>
    </source>
</evidence>
<name>A0A2Z7AEL5_9LAMI</name>